<name>A0A0A9HP69_ARUDO</name>
<sequence>MILSLFTEPTNILQQRTIRHLRESFQGT</sequence>
<evidence type="ECO:0000313" key="1">
    <source>
        <dbReference type="EMBL" id="JAE38955.1"/>
    </source>
</evidence>
<reference evidence="1" key="1">
    <citation type="submission" date="2014-09" db="EMBL/GenBank/DDBJ databases">
        <authorList>
            <person name="Magalhaes I.L.F."/>
            <person name="Oliveira U."/>
            <person name="Santos F.R."/>
            <person name="Vidigal T.H.D.A."/>
            <person name="Brescovit A.D."/>
            <person name="Santos A.J."/>
        </authorList>
    </citation>
    <scope>NUCLEOTIDE SEQUENCE</scope>
    <source>
        <tissue evidence="1">Shoot tissue taken approximately 20 cm above the soil surface</tissue>
    </source>
</reference>
<protein>
    <submittedName>
        <fullName evidence="1">Uncharacterized protein</fullName>
    </submittedName>
</protein>
<dbReference type="AlphaFoldDB" id="A0A0A9HP69"/>
<organism evidence="1">
    <name type="scientific">Arundo donax</name>
    <name type="common">Giant reed</name>
    <name type="synonym">Donax arundinaceus</name>
    <dbReference type="NCBI Taxonomy" id="35708"/>
    <lineage>
        <taxon>Eukaryota</taxon>
        <taxon>Viridiplantae</taxon>
        <taxon>Streptophyta</taxon>
        <taxon>Embryophyta</taxon>
        <taxon>Tracheophyta</taxon>
        <taxon>Spermatophyta</taxon>
        <taxon>Magnoliopsida</taxon>
        <taxon>Liliopsida</taxon>
        <taxon>Poales</taxon>
        <taxon>Poaceae</taxon>
        <taxon>PACMAD clade</taxon>
        <taxon>Arundinoideae</taxon>
        <taxon>Arundineae</taxon>
        <taxon>Arundo</taxon>
    </lineage>
</organism>
<accession>A0A0A9HP69</accession>
<dbReference type="EMBL" id="GBRH01158941">
    <property type="protein sequence ID" value="JAE38955.1"/>
    <property type="molecule type" value="Transcribed_RNA"/>
</dbReference>
<proteinExistence type="predicted"/>
<reference evidence="1" key="2">
    <citation type="journal article" date="2015" name="Data Brief">
        <title>Shoot transcriptome of the giant reed, Arundo donax.</title>
        <authorList>
            <person name="Barrero R.A."/>
            <person name="Guerrero F.D."/>
            <person name="Moolhuijzen P."/>
            <person name="Goolsby J.A."/>
            <person name="Tidwell J."/>
            <person name="Bellgard S.E."/>
            <person name="Bellgard M.I."/>
        </authorList>
    </citation>
    <scope>NUCLEOTIDE SEQUENCE</scope>
    <source>
        <tissue evidence="1">Shoot tissue taken approximately 20 cm above the soil surface</tissue>
    </source>
</reference>